<dbReference type="AlphaFoldDB" id="A0A2S9Y080"/>
<proteinExistence type="predicted"/>
<protein>
    <submittedName>
        <fullName evidence="1">Uncharacterized protein</fullName>
    </submittedName>
</protein>
<reference evidence="1 2" key="1">
    <citation type="submission" date="2018-03" db="EMBL/GenBank/DDBJ databases">
        <title>Draft Genome Sequences of the Obligatory Marine Myxobacteria Enhygromyxa salina SWB007.</title>
        <authorList>
            <person name="Poehlein A."/>
            <person name="Moghaddam J.A."/>
            <person name="Harms H."/>
            <person name="Alanjari M."/>
            <person name="Koenig G.M."/>
            <person name="Daniel R."/>
            <person name="Schaeberle T.F."/>
        </authorList>
    </citation>
    <scope>NUCLEOTIDE SEQUENCE [LARGE SCALE GENOMIC DNA]</scope>
    <source>
        <strain evidence="1 2">SWB007</strain>
    </source>
</reference>
<gene>
    <name evidence="1" type="ORF">ENSA7_64700</name>
</gene>
<dbReference type="Proteomes" id="UP000238823">
    <property type="component" value="Unassembled WGS sequence"/>
</dbReference>
<accession>A0A2S9Y080</accession>
<dbReference type="EMBL" id="PVNL01000124">
    <property type="protein sequence ID" value="PRP98527.1"/>
    <property type="molecule type" value="Genomic_DNA"/>
</dbReference>
<evidence type="ECO:0000313" key="1">
    <source>
        <dbReference type="EMBL" id="PRP98527.1"/>
    </source>
</evidence>
<name>A0A2S9Y080_9BACT</name>
<comment type="caution">
    <text evidence="1">The sequence shown here is derived from an EMBL/GenBank/DDBJ whole genome shotgun (WGS) entry which is preliminary data.</text>
</comment>
<evidence type="ECO:0000313" key="2">
    <source>
        <dbReference type="Proteomes" id="UP000238823"/>
    </source>
</evidence>
<sequence>MPLTLDEVKESVDILFLDAEHRDSAFNIRPFTDELQRALEYVNQGGSLDREYLNRILIACHLGPVDQTIFDLYFPRGINSAEKLKEGVAKFAEDALLHFGSFHQAFFRIKADANLLPAVKQPFGSETRAPFTLSSPLQIKELAYLGYVSGGLPTQMSDAHQTIMRAMGALGSRLATEENIRHSATEIGIDIEKTLKTVNAGLEKRGQKQVTIEDYVTTAEEIRLKIETFIEEVRRCRQKGIRNQEQYINSAAEMDVYVATSMRDERDYHEMHGFIRTVFERHDIARLNLRYFDPTQAYCPNKYDKGLVECLMIRCAKVTIYCAQLQDTMGKDSELAITLGLGKPVIVFVPRGNTPEDRVAYDKRARIFADIHPLSLQVDQRTGNSNGIMLVRDANECANVLYAIAKNQLRVEVMRECEQDSLSGETTTNWVLRENMTPNHSVIRVATGWKHLRTAFWSAFRPDLHIP</sequence>
<organism evidence="1 2">
    <name type="scientific">Enhygromyxa salina</name>
    <dbReference type="NCBI Taxonomy" id="215803"/>
    <lineage>
        <taxon>Bacteria</taxon>
        <taxon>Pseudomonadati</taxon>
        <taxon>Myxococcota</taxon>
        <taxon>Polyangia</taxon>
        <taxon>Nannocystales</taxon>
        <taxon>Nannocystaceae</taxon>
        <taxon>Enhygromyxa</taxon>
    </lineage>
</organism>